<evidence type="ECO:0000313" key="2">
    <source>
        <dbReference type="Proteomes" id="UP000801492"/>
    </source>
</evidence>
<comment type="caution">
    <text evidence="1">The sequence shown here is derived from an EMBL/GenBank/DDBJ whole genome shotgun (WGS) entry which is preliminary data.</text>
</comment>
<dbReference type="AlphaFoldDB" id="A0A8K0CSE1"/>
<evidence type="ECO:0000313" key="1">
    <source>
        <dbReference type="EMBL" id="KAF2890477.1"/>
    </source>
</evidence>
<keyword evidence="2" id="KW-1185">Reference proteome</keyword>
<dbReference type="Proteomes" id="UP000801492">
    <property type="component" value="Unassembled WGS sequence"/>
</dbReference>
<gene>
    <name evidence="1" type="ORF">ILUMI_15696</name>
</gene>
<dbReference type="OrthoDB" id="6779646at2759"/>
<protein>
    <submittedName>
        <fullName evidence="1">Uncharacterized protein</fullName>
    </submittedName>
</protein>
<reference evidence="1" key="1">
    <citation type="submission" date="2019-08" db="EMBL/GenBank/DDBJ databases">
        <title>The genome of the North American firefly Photinus pyralis.</title>
        <authorList>
            <consortium name="Photinus pyralis genome working group"/>
            <person name="Fallon T.R."/>
            <person name="Sander Lower S.E."/>
            <person name="Weng J.-K."/>
        </authorList>
    </citation>
    <scope>NUCLEOTIDE SEQUENCE</scope>
    <source>
        <strain evidence="1">TRF0915ILg1</strain>
        <tissue evidence="1">Whole body</tissue>
    </source>
</reference>
<dbReference type="EMBL" id="VTPC01051748">
    <property type="protein sequence ID" value="KAF2890477.1"/>
    <property type="molecule type" value="Genomic_DNA"/>
</dbReference>
<name>A0A8K0CSE1_IGNLU</name>
<proteinExistence type="predicted"/>
<accession>A0A8K0CSE1</accession>
<organism evidence="1 2">
    <name type="scientific">Ignelater luminosus</name>
    <name type="common">Cucubano</name>
    <name type="synonym">Pyrophorus luminosus</name>
    <dbReference type="NCBI Taxonomy" id="2038154"/>
    <lineage>
        <taxon>Eukaryota</taxon>
        <taxon>Metazoa</taxon>
        <taxon>Ecdysozoa</taxon>
        <taxon>Arthropoda</taxon>
        <taxon>Hexapoda</taxon>
        <taxon>Insecta</taxon>
        <taxon>Pterygota</taxon>
        <taxon>Neoptera</taxon>
        <taxon>Endopterygota</taxon>
        <taxon>Coleoptera</taxon>
        <taxon>Polyphaga</taxon>
        <taxon>Elateriformia</taxon>
        <taxon>Elateroidea</taxon>
        <taxon>Elateridae</taxon>
        <taxon>Agrypninae</taxon>
        <taxon>Pyrophorini</taxon>
        <taxon>Ignelater</taxon>
    </lineage>
</organism>
<sequence>MEREIENKRGKYQKSLNTKDDTDILAWQQKCNMINTHLGGRKSTESWKILKSLRKEKKRDIITTITPDQWNEYFERLLNEDRPEFKDNSDTQNINISASPILVRQEDQQLTIYSALHRLLKVAVNQEMHQLYEDLRKAYDSIPQDKLWEAF</sequence>